<dbReference type="EC" id="2.7.7.65" evidence="1"/>
<dbReference type="PANTHER" id="PTHR45138">
    <property type="entry name" value="REGULATORY COMPONENTS OF SENSORY TRANSDUCTION SYSTEM"/>
    <property type="match status" value="1"/>
</dbReference>
<gene>
    <name evidence="6" type="ORF">H8L32_17780</name>
</gene>
<feature type="transmembrane region" description="Helical" evidence="3">
    <location>
        <begin position="12"/>
        <end position="34"/>
    </location>
</feature>
<comment type="catalytic activity">
    <reaction evidence="2">
        <text>2 GTP = 3',3'-c-di-GMP + 2 diphosphate</text>
        <dbReference type="Rhea" id="RHEA:24898"/>
        <dbReference type="ChEBI" id="CHEBI:33019"/>
        <dbReference type="ChEBI" id="CHEBI:37565"/>
        <dbReference type="ChEBI" id="CHEBI:58805"/>
        <dbReference type="EC" id="2.7.7.65"/>
    </reaction>
</comment>
<dbReference type="InterPro" id="IPR019247">
    <property type="entry name" value="Histidine_kinase_BarA_N"/>
</dbReference>
<dbReference type="SMART" id="SM00267">
    <property type="entry name" value="GGDEF"/>
    <property type="match status" value="1"/>
</dbReference>
<feature type="domain" description="HAMP" evidence="4">
    <location>
        <begin position="205"/>
        <end position="257"/>
    </location>
</feature>
<dbReference type="Pfam" id="PF09984">
    <property type="entry name" value="sCache_4"/>
    <property type="match status" value="1"/>
</dbReference>
<dbReference type="PANTHER" id="PTHR45138:SF9">
    <property type="entry name" value="DIGUANYLATE CYCLASE DGCM-RELATED"/>
    <property type="match status" value="1"/>
</dbReference>
<dbReference type="RefSeq" id="WP_186948605.1">
    <property type="nucleotide sequence ID" value="NZ_JACOGF010000009.1"/>
</dbReference>
<evidence type="ECO:0000256" key="1">
    <source>
        <dbReference type="ARBA" id="ARBA00012528"/>
    </source>
</evidence>
<organism evidence="6 7">
    <name type="scientific">Undibacterium hunanense</name>
    <dbReference type="NCBI Taxonomy" id="2762292"/>
    <lineage>
        <taxon>Bacteria</taxon>
        <taxon>Pseudomonadati</taxon>
        <taxon>Pseudomonadota</taxon>
        <taxon>Betaproteobacteria</taxon>
        <taxon>Burkholderiales</taxon>
        <taxon>Oxalobacteraceae</taxon>
        <taxon>Undibacterium</taxon>
    </lineage>
</organism>
<keyword evidence="3" id="KW-1133">Transmembrane helix</keyword>
<comment type="caution">
    <text evidence="6">The sequence shown here is derived from an EMBL/GenBank/DDBJ whole genome shotgun (WGS) entry which is preliminary data.</text>
</comment>
<keyword evidence="3" id="KW-0472">Membrane</keyword>
<dbReference type="Gene3D" id="6.10.340.10">
    <property type="match status" value="1"/>
</dbReference>
<dbReference type="InterPro" id="IPR029787">
    <property type="entry name" value="Nucleotide_cyclase"/>
</dbReference>
<proteinExistence type="predicted"/>
<dbReference type="InterPro" id="IPR050469">
    <property type="entry name" value="Diguanylate_Cyclase"/>
</dbReference>
<sequence>MKNWPLAHRILFLALAPVWVISVLLVLLAVIVGITEIDGALKARGAVITRQLAPASEYGAFSGNRDVLQALTQSVMKEDDAKAVIITDASNKVLAVSGKPSKMGPEHADAANTGKVIKGEQGSLIFAAPIYQGKADSDTFDLFDRGSNDKAGDKASNKPKLLGRVYLELSTHASRQSKNAFVAASILLGLIGTACASVLALRMSRDITRPLSRLLDGVHQMEQGDLSTRITASSGGELQELEAGFNQMAEKLEGSHKSMMEVNSNLESLVAARTHELEMRNRDLELLSSTDRLTGLHNRLKLEKILDEEHQRSLRYGTFFSLAIVDIDLFKQVNDCYGHQIGDQVLVGIANILKEHVRSMDAVGRWGGEEFLVIFRETSIHAAVATAEKLRCAIANHEFKIVGKKTASFGVAAYHHPDTIHDTMSKADNALYHAKKCGRNRVESSGI</sequence>
<dbReference type="PROSITE" id="PS50885">
    <property type="entry name" value="HAMP"/>
    <property type="match status" value="1"/>
</dbReference>
<dbReference type="SMART" id="SM00304">
    <property type="entry name" value="HAMP"/>
    <property type="match status" value="1"/>
</dbReference>
<accession>A0ABR6ZU23</accession>
<dbReference type="InterPro" id="IPR000160">
    <property type="entry name" value="GGDEF_dom"/>
</dbReference>
<evidence type="ECO:0000256" key="3">
    <source>
        <dbReference type="SAM" id="Phobius"/>
    </source>
</evidence>
<dbReference type="Pfam" id="PF00990">
    <property type="entry name" value="GGDEF"/>
    <property type="match status" value="1"/>
</dbReference>
<feature type="transmembrane region" description="Helical" evidence="3">
    <location>
        <begin position="180"/>
        <end position="201"/>
    </location>
</feature>
<evidence type="ECO:0000259" key="5">
    <source>
        <dbReference type="PROSITE" id="PS50887"/>
    </source>
</evidence>
<reference evidence="6 7" key="1">
    <citation type="submission" date="2020-08" db="EMBL/GenBank/DDBJ databases">
        <title>Novel species isolated from subtropical streams in China.</title>
        <authorList>
            <person name="Lu H."/>
        </authorList>
    </citation>
    <scope>NUCLEOTIDE SEQUENCE [LARGE SCALE GENOMIC DNA]</scope>
    <source>
        <strain evidence="6 7">CY18W</strain>
    </source>
</reference>
<evidence type="ECO:0000313" key="6">
    <source>
        <dbReference type="EMBL" id="MBC3919345.1"/>
    </source>
</evidence>
<name>A0ABR6ZU23_9BURK</name>
<dbReference type="Gene3D" id="3.30.70.270">
    <property type="match status" value="1"/>
</dbReference>
<dbReference type="InterPro" id="IPR003660">
    <property type="entry name" value="HAMP_dom"/>
</dbReference>
<dbReference type="CDD" id="cd01949">
    <property type="entry name" value="GGDEF"/>
    <property type="match status" value="1"/>
</dbReference>
<evidence type="ECO:0000313" key="7">
    <source>
        <dbReference type="Proteomes" id="UP000650424"/>
    </source>
</evidence>
<feature type="domain" description="GGDEF" evidence="5">
    <location>
        <begin position="318"/>
        <end position="447"/>
    </location>
</feature>
<dbReference type="PROSITE" id="PS50887">
    <property type="entry name" value="GGDEF"/>
    <property type="match status" value="1"/>
</dbReference>
<evidence type="ECO:0000259" key="4">
    <source>
        <dbReference type="PROSITE" id="PS50885"/>
    </source>
</evidence>
<dbReference type="EMBL" id="JACOGF010000009">
    <property type="protein sequence ID" value="MBC3919345.1"/>
    <property type="molecule type" value="Genomic_DNA"/>
</dbReference>
<protein>
    <recommendedName>
        <fullName evidence="1">diguanylate cyclase</fullName>
        <ecNumber evidence="1">2.7.7.65</ecNumber>
    </recommendedName>
</protein>
<dbReference type="Proteomes" id="UP000650424">
    <property type="component" value="Unassembled WGS sequence"/>
</dbReference>
<dbReference type="SUPFAM" id="SSF158472">
    <property type="entry name" value="HAMP domain-like"/>
    <property type="match status" value="1"/>
</dbReference>
<dbReference type="InterPro" id="IPR043128">
    <property type="entry name" value="Rev_trsase/Diguanyl_cyclase"/>
</dbReference>
<dbReference type="CDD" id="cd06225">
    <property type="entry name" value="HAMP"/>
    <property type="match status" value="1"/>
</dbReference>
<dbReference type="NCBIfam" id="TIGR00254">
    <property type="entry name" value="GGDEF"/>
    <property type="match status" value="1"/>
</dbReference>
<keyword evidence="7" id="KW-1185">Reference proteome</keyword>
<dbReference type="SUPFAM" id="SSF55073">
    <property type="entry name" value="Nucleotide cyclase"/>
    <property type="match status" value="1"/>
</dbReference>
<dbReference type="Pfam" id="PF00672">
    <property type="entry name" value="HAMP"/>
    <property type="match status" value="1"/>
</dbReference>
<evidence type="ECO:0000256" key="2">
    <source>
        <dbReference type="ARBA" id="ARBA00034247"/>
    </source>
</evidence>
<keyword evidence="3" id="KW-0812">Transmembrane</keyword>